<dbReference type="SUPFAM" id="SSF81383">
    <property type="entry name" value="F-box domain"/>
    <property type="match status" value="1"/>
</dbReference>
<comment type="caution">
    <text evidence="2">The sequence shown here is derived from an EMBL/GenBank/DDBJ whole genome shotgun (WGS) entry which is preliminary data.</text>
</comment>
<evidence type="ECO:0000313" key="3">
    <source>
        <dbReference type="Proteomes" id="UP000489600"/>
    </source>
</evidence>
<dbReference type="Proteomes" id="UP000489600">
    <property type="component" value="Unassembled WGS sequence"/>
</dbReference>
<dbReference type="InterPro" id="IPR036047">
    <property type="entry name" value="F-box-like_dom_sf"/>
</dbReference>
<keyword evidence="3" id="KW-1185">Reference proteome</keyword>
<evidence type="ECO:0000259" key="1">
    <source>
        <dbReference type="PROSITE" id="PS50181"/>
    </source>
</evidence>
<dbReference type="SMART" id="SM00256">
    <property type="entry name" value="FBOX"/>
    <property type="match status" value="1"/>
</dbReference>
<reference evidence="2" key="1">
    <citation type="submission" date="2019-07" db="EMBL/GenBank/DDBJ databases">
        <authorList>
            <person name="Dittberner H."/>
        </authorList>
    </citation>
    <scope>NUCLEOTIDE SEQUENCE [LARGE SCALE GENOMIC DNA]</scope>
</reference>
<dbReference type="Pfam" id="PF00646">
    <property type="entry name" value="F-box"/>
    <property type="match status" value="1"/>
</dbReference>
<dbReference type="EMBL" id="CABITT030000001">
    <property type="protein sequence ID" value="VVA93129.1"/>
    <property type="molecule type" value="Genomic_DNA"/>
</dbReference>
<protein>
    <recommendedName>
        <fullName evidence="1">F-box domain-containing protein</fullName>
    </recommendedName>
</protein>
<dbReference type="Pfam" id="PF08268">
    <property type="entry name" value="FBA_3"/>
    <property type="match status" value="1"/>
</dbReference>
<dbReference type="AlphaFoldDB" id="A0A565AWY7"/>
<dbReference type="InterPro" id="IPR001810">
    <property type="entry name" value="F-box_dom"/>
</dbReference>
<organism evidence="2 3">
    <name type="scientific">Arabis nemorensis</name>
    <dbReference type="NCBI Taxonomy" id="586526"/>
    <lineage>
        <taxon>Eukaryota</taxon>
        <taxon>Viridiplantae</taxon>
        <taxon>Streptophyta</taxon>
        <taxon>Embryophyta</taxon>
        <taxon>Tracheophyta</taxon>
        <taxon>Spermatophyta</taxon>
        <taxon>Magnoliopsida</taxon>
        <taxon>eudicotyledons</taxon>
        <taxon>Gunneridae</taxon>
        <taxon>Pentapetalae</taxon>
        <taxon>rosids</taxon>
        <taxon>malvids</taxon>
        <taxon>Brassicales</taxon>
        <taxon>Brassicaceae</taxon>
        <taxon>Arabideae</taxon>
        <taxon>Arabis</taxon>
    </lineage>
</organism>
<proteinExistence type="predicted"/>
<evidence type="ECO:0000313" key="2">
    <source>
        <dbReference type="EMBL" id="VVA93129.1"/>
    </source>
</evidence>
<dbReference type="NCBIfam" id="TIGR01640">
    <property type="entry name" value="F_box_assoc_1"/>
    <property type="match status" value="1"/>
</dbReference>
<gene>
    <name evidence="2" type="ORF">ANE_LOCUS3574</name>
</gene>
<dbReference type="InterPro" id="IPR013187">
    <property type="entry name" value="F-box-assoc_dom_typ3"/>
</dbReference>
<dbReference type="PROSITE" id="PS50181">
    <property type="entry name" value="FBOX"/>
    <property type="match status" value="1"/>
</dbReference>
<dbReference type="PANTHER" id="PTHR31111:SF111">
    <property type="entry name" value="F-BOX DOMAIN-CONTAINING PROTEIN"/>
    <property type="match status" value="1"/>
</dbReference>
<feature type="domain" description="F-box" evidence="1">
    <location>
        <begin position="14"/>
        <end position="60"/>
    </location>
</feature>
<accession>A0A565AWY7</accession>
<dbReference type="Gene3D" id="1.20.1280.50">
    <property type="match status" value="1"/>
</dbReference>
<dbReference type="PANTHER" id="PTHR31111">
    <property type="entry name" value="BNAA05G37150D PROTEIN-RELATED"/>
    <property type="match status" value="1"/>
</dbReference>
<dbReference type="InterPro" id="IPR017451">
    <property type="entry name" value="F-box-assoc_interact_dom"/>
</dbReference>
<name>A0A565AWY7_9BRAS</name>
<dbReference type="OrthoDB" id="1108608at2759"/>
<sequence length="387" mass="44631">MEDKEEEHNKNKDPIRIDLIPLDLTIEILTRLPVKSLLRFQYVSKTWCSIIRSKDFINSSVSMSSMPSSQILISFKNGTLTNKNPENCLFFITSSQEDEESSSLVTNLDMKLTSVEAYFHTRCASVNGFICISHNGRFKICNPTTGQVITLPEIKGNKWKHTYKYLGYDPVNDEYKALCKTVSNLKEEHKILTIRADRRSSWRHVEGTTLNYHPLTNTICINGFVYYGASTHLQDKSRVIVCFDVRSERLSFIIPHWWACGIEWKLTLTNYKGKLAIIDGLDFDLRVLEDVKEHRWSRTSFLLHRSWLDSLGGRGTPMYFPGINKIGEIIIAPMFLPWDLGSFYILYYNVESGKVRKVRLEGIGDDEDFGDCQVYIWPDYGGNITFL</sequence>
<dbReference type="CDD" id="cd22157">
    <property type="entry name" value="F-box_AtFBW1-like"/>
    <property type="match status" value="1"/>
</dbReference>